<evidence type="ECO:0000259" key="4">
    <source>
        <dbReference type="Pfam" id="PF21761"/>
    </source>
</evidence>
<evidence type="ECO:0000259" key="3">
    <source>
        <dbReference type="Pfam" id="PF03446"/>
    </source>
</evidence>
<dbReference type="InterPro" id="IPR036291">
    <property type="entry name" value="NAD(P)-bd_dom_sf"/>
</dbReference>
<keyword evidence="6" id="KW-1185">Reference proteome</keyword>
<dbReference type="InterPro" id="IPR048666">
    <property type="entry name" value="RedAm-like_C"/>
</dbReference>
<proteinExistence type="inferred from homology"/>
<dbReference type="GO" id="GO:0050661">
    <property type="term" value="F:NADP binding"/>
    <property type="evidence" value="ECO:0007669"/>
    <property type="project" value="InterPro"/>
</dbReference>
<dbReference type="GO" id="GO:0003677">
    <property type="term" value="F:DNA binding"/>
    <property type="evidence" value="ECO:0007669"/>
    <property type="project" value="TreeGrafter"/>
</dbReference>
<dbReference type="EMBL" id="QZEY01000015">
    <property type="protein sequence ID" value="RJL24438.1"/>
    <property type="molecule type" value="Genomic_DNA"/>
</dbReference>
<dbReference type="Gene3D" id="3.40.50.720">
    <property type="entry name" value="NAD(P)-binding Rossmann-like Domain"/>
    <property type="match status" value="1"/>
</dbReference>
<dbReference type="Gene3D" id="1.10.1040.10">
    <property type="entry name" value="N-(1-d-carboxylethyl)-l-norvaline Dehydrogenase, domain 2"/>
    <property type="match status" value="1"/>
</dbReference>
<dbReference type="Pfam" id="PF03446">
    <property type="entry name" value="NAD_binding_2"/>
    <property type="match status" value="1"/>
</dbReference>
<dbReference type="Proteomes" id="UP000265768">
    <property type="component" value="Unassembled WGS sequence"/>
</dbReference>
<dbReference type="RefSeq" id="WP_119929815.1">
    <property type="nucleotide sequence ID" value="NZ_QZEY01000015.1"/>
</dbReference>
<evidence type="ECO:0000256" key="1">
    <source>
        <dbReference type="ARBA" id="ARBA00009080"/>
    </source>
</evidence>
<evidence type="ECO:0000256" key="2">
    <source>
        <dbReference type="ARBA" id="ARBA00023002"/>
    </source>
</evidence>
<dbReference type="GO" id="GO:0031491">
    <property type="term" value="F:nucleosome binding"/>
    <property type="evidence" value="ECO:0007669"/>
    <property type="project" value="TreeGrafter"/>
</dbReference>
<dbReference type="Pfam" id="PF21761">
    <property type="entry name" value="RedAm-like_C"/>
    <property type="match status" value="1"/>
</dbReference>
<dbReference type="GO" id="GO:0000785">
    <property type="term" value="C:chromatin"/>
    <property type="evidence" value="ECO:0007669"/>
    <property type="project" value="TreeGrafter"/>
</dbReference>
<dbReference type="SMR" id="A0A3A4ASW1"/>
<dbReference type="PANTHER" id="PTHR43580:SF2">
    <property type="entry name" value="CYTOKINE-LIKE NUCLEAR FACTOR N-PAC"/>
    <property type="match status" value="1"/>
</dbReference>
<keyword evidence="2" id="KW-0560">Oxidoreductase</keyword>
<sequence>MSDKTPVTVIGLGLMGRVLAQAFLDAGHPTTVWNRTPEKAADLVARGAKQAATVAEAVEAGPLTIICVLTHDSVEDVLAAAGGSIAGRTIVNLTNGTPEQARKAEALAAGSEYLDGGIMAVPQMIAKPGALILYSGHPDAFERYRETFEVLAEARYLGDDAGRAALYDLAMLSAMYGMYGGFAHALAMVRAEGVSATEFEPYVSGWLQAMFQTLPAAAAQVDSGDFVTDVSSLAMNDTAFPNFIEASRALGLRPDVLLPMRDLIRRAVEAGHGADSVIRIVDMIPENS</sequence>
<comment type="similarity">
    <text evidence="1">Belongs to the HIBADH-related family.</text>
</comment>
<feature type="domain" description="6-phosphogluconate dehydrogenase NADP-binding" evidence="3">
    <location>
        <begin position="7"/>
        <end position="154"/>
    </location>
</feature>
<comment type="caution">
    <text evidence="5">The sequence shown here is derived from an EMBL/GenBank/DDBJ whole genome shotgun (WGS) entry which is preliminary data.</text>
</comment>
<protein>
    <submittedName>
        <fullName evidence="5">NAD(P)-dependent oxidoreductase</fullName>
    </submittedName>
</protein>
<dbReference type="PANTHER" id="PTHR43580">
    <property type="entry name" value="OXIDOREDUCTASE GLYR1-RELATED"/>
    <property type="match status" value="1"/>
</dbReference>
<dbReference type="InterPro" id="IPR051265">
    <property type="entry name" value="HIBADH-related_NP60_sf"/>
</dbReference>
<dbReference type="GO" id="GO:0016491">
    <property type="term" value="F:oxidoreductase activity"/>
    <property type="evidence" value="ECO:0007669"/>
    <property type="project" value="UniProtKB-KW"/>
</dbReference>
<dbReference type="OrthoDB" id="4535742at2"/>
<dbReference type="PIRSF" id="PIRSF000103">
    <property type="entry name" value="HIBADH"/>
    <property type="match status" value="1"/>
</dbReference>
<dbReference type="InterPro" id="IPR013328">
    <property type="entry name" value="6PGD_dom2"/>
</dbReference>
<dbReference type="GO" id="GO:0140673">
    <property type="term" value="P:transcription elongation-coupled chromatin remodeling"/>
    <property type="evidence" value="ECO:0007669"/>
    <property type="project" value="TreeGrafter"/>
</dbReference>
<dbReference type="SUPFAM" id="SSF51735">
    <property type="entry name" value="NAD(P)-binding Rossmann-fold domains"/>
    <property type="match status" value="1"/>
</dbReference>
<organism evidence="5 6">
    <name type="scientific">Bailinhaonella thermotolerans</name>
    <dbReference type="NCBI Taxonomy" id="1070861"/>
    <lineage>
        <taxon>Bacteria</taxon>
        <taxon>Bacillati</taxon>
        <taxon>Actinomycetota</taxon>
        <taxon>Actinomycetes</taxon>
        <taxon>Streptosporangiales</taxon>
        <taxon>Streptosporangiaceae</taxon>
        <taxon>Bailinhaonella</taxon>
    </lineage>
</organism>
<feature type="domain" description="NADPH-dependent reductive aminase-like C-terminal" evidence="4">
    <location>
        <begin position="160"/>
        <end position="284"/>
    </location>
</feature>
<accession>A0A3A4ASW1</accession>
<dbReference type="InterPro" id="IPR015815">
    <property type="entry name" value="HIBADH-related"/>
</dbReference>
<dbReference type="AlphaFoldDB" id="A0A3A4ASW1"/>
<name>A0A3A4ASW1_9ACTN</name>
<evidence type="ECO:0000313" key="5">
    <source>
        <dbReference type="EMBL" id="RJL24438.1"/>
    </source>
</evidence>
<evidence type="ECO:0000313" key="6">
    <source>
        <dbReference type="Proteomes" id="UP000265768"/>
    </source>
</evidence>
<reference evidence="5 6" key="1">
    <citation type="submission" date="2018-09" db="EMBL/GenBank/DDBJ databases">
        <title>YIM 75507 draft genome.</title>
        <authorList>
            <person name="Tang S."/>
            <person name="Feng Y."/>
        </authorList>
    </citation>
    <scope>NUCLEOTIDE SEQUENCE [LARGE SCALE GENOMIC DNA]</scope>
    <source>
        <strain evidence="5 6">YIM 75507</strain>
    </source>
</reference>
<gene>
    <name evidence="5" type="ORF">D5H75_29360</name>
</gene>
<dbReference type="InterPro" id="IPR006115">
    <property type="entry name" value="6PGDH_NADP-bd"/>
</dbReference>